<evidence type="ECO:0000313" key="7">
    <source>
        <dbReference type="EMBL" id="CAF3698115.1"/>
    </source>
</evidence>
<comment type="function">
    <text evidence="1">S-crystallins are structural components of squids and octopi eye lens. Contains relatively little if any GST activity.</text>
</comment>
<accession>A0A813YFI9</accession>
<dbReference type="InterPro" id="IPR036249">
    <property type="entry name" value="Thioredoxin-like_sf"/>
</dbReference>
<dbReference type="SFLD" id="SFLDS00019">
    <property type="entry name" value="Glutathione_Transferase_(cytos"/>
    <property type="match status" value="1"/>
</dbReference>
<dbReference type="PROSITE" id="PS50405">
    <property type="entry name" value="GST_CTER"/>
    <property type="match status" value="1"/>
</dbReference>
<dbReference type="SUPFAM" id="SSF47616">
    <property type="entry name" value="GST C-terminal domain-like"/>
    <property type="match status" value="1"/>
</dbReference>
<dbReference type="PROSITE" id="PS50404">
    <property type="entry name" value="GST_NTER"/>
    <property type="match status" value="1"/>
</dbReference>
<dbReference type="InterPro" id="IPR004046">
    <property type="entry name" value="GST_C"/>
</dbReference>
<dbReference type="SFLD" id="SFLDG00363">
    <property type="entry name" value="AMPS_(cytGST):_Alpha-__Mu-__Pi"/>
    <property type="match status" value="1"/>
</dbReference>
<dbReference type="Proteomes" id="UP000663829">
    <property type="component" value="Unassembled WGS sequence"/>
</dbReference>
<dbReference type="OrthoDB" id="414243at2759"/>
<organism evidence="4 8">
    <name type="scientific">Didymodactylos carnosus</name>
    <dbReference type="NCBI Taxonomy" id="1234261"/>
    <lineage>
        <taxon>Eukaryota</taxon>
        <taxon>Metazoa</taxon>
        <taxon>Spiralia</taxon>
        <taxon>Gnathifera</taxon>
        <taxon>Rotifera</taxon>
        <taxon>Eurotatoria</taxon>
        <taxon>Bdelloidea</taxon>
        <taxon>Philodinida</taxon>
        <taxon>Philodinidae</taxon>
        <taxon>Didymodactylos</taxon>
    </lineage>
</organism>
<dbReference type="Proteomes" id="UP000677228">
    <property type="component" value="Unassembled WGS sequence"/>
</dbReference>
<dbReference type="FunFam" id="3.40.30.10:FF:000035">
    <property type="entry name" value="hematopoietic prostaglandin D synthase"/>
    <property type="match status" value="1"/>
</dbReference>
<proteinExistence type="predicted"/>
<dbReference type="InterPro" id="IPR036282">
    <property type="entry name" value="Glutathione-S-Trfase_C_sf"/>
</dbReference>
<dbReference type="InterPro" id="IPR040079">
    <property type="entry name" value="Glutathione_S-Trfase"/>
</dbReference>
<dbReference type="EMBL" id="CAJNOK010003947">
    <property type="protein sequence ID" value="CAF0920622.1"/>
    <property type="molecule type" value="Genomic_DNA"/>
</dbReference>
<dbReference type="PANTHER" id="PTHR11571">
    <property type="entry name" value="GLUTATHIONE S-TRANSFERASE"/>
    <property type="match status" value="1"/>
</dbReference>
<dbReference type="InterPro" id="IPR010987">
    <property type="entry name" value="Glutathione-S-Trfase_C-like"/>
</dbReference>
<dbReference type="PANTHER" id="PTHR11571:SF150">
    <property type="entry name" value="GLUTATHIONE S-TRANSFERASE"/>
    <property type="match status" value="1"/>
</dbReference>
<sequence length="206" mass="23721">MSTYKLYYFNGRGRGEVIRLIFAAAGQKFEDVRYEHSEWGKHKNEMPLGQMPVLEVDGQKLPQSLSIARFVAKQLHLAGKDNLEQAKADSVVDTIYDLMQQYFTKVFLVQEESQKEEAKQKFLKEDATKQLTNLETLLTSYGQNGPFFLGNQLTWADLMFFETVATLSQLDKNILEKYPKLKRCHEEVGNNPKIAAYLKSRPNTPF</sequence>
<dbReference type="EMBL" id="CAJOBC010001285">
    <property type="protein sequence ID" value="CAF3669220.1"/>
    <property type="molecule type" value="Genomic_DNA"/>
</dbReference>
<dbReference type="SFLD" id="SFLDG01205">
    <property type="entry name" value="AMPS.1"/>
    <property type="match status" value="1"/>
</dbReference>
<evidence type="ECO:0000313" key="4">
    <source>
        <dbReference type="EMBL" id="CAF0883484.1"/>
    </source>
</evidence>
<dbReference type="CDD" id="cd03039">
    <property type="entry name" value="GST_N_Sigma_like"/>
    <property type="match status" value="1"/>
</dbReference>
<dbReference type="InterPro" id="IPR004045">
    <property type="entry name" value="Glutathione_S-Trfase_N"/>
</dbReference>
<dbReference type="Proteomes" id="UP000682733">
    <property type="component" value="Unassembled WGS sequence"/>
</dbReference>
<evidence type="ECO:0000256" key="1">
    <source>
        <dbReference type="ARBA" id="ARBA00049616"/>
    </source>
</evidence>
<name>A0A813YFI9_9BILA</name>
<dbReference type="GO" id="GO:0006749">
    <property type="term" value="P:glutathione metabolic process"/>
    <property type="evidence" value="ECO:0007669"/>
    <property type="project" value="TreeGrafter"/>
</dbReference>
<feature type="domain" description="GST C-terminal" evidence="3">
    <location>
        <begin position="81"/>
        <end position="206"/>
    </location>
</feature>
<dbReference type="AlphaFoldDB" id="A0A813YFI9"/>
<gene>
    <name evidence="4" type="ORF">GPM918_LOCUS7737</name>
    <name evidence="5" type="ORF">OVA965_LOCUS10600</name>
    <name evidence="6" type="ORF">SRO942_LOCUS7737</name>
    <name evidence="7" type="ORF">TMI583_LOCUS10597</name>
</gene>
<dbReference type="Pfam" id="PF14497">
    <property type="entry name" value="GST_C_3"/>
    <property type="match status" value="1"/>
</dbReference>
<feature type="domain" description="GST N-terminal" evidence="2">
    <location>
        <begin position="2"/>
        <end position="79"/>
    </location>
</feature>
<evidence type="ECO:0000313" key="6">
    <source>
        <dbReference type="EMBL" id="CAF3669220.1"/>
    </source>
</evidence>
<dbReference type="SUPFAM" id="SSF52833">
    <property type="entry name" value="Thioredoxin-like"/>
    <property type="match status" value="1"/>
</dbReference>
<evidence type="ECO:0000313" key="8">
    <source>
        <dbReference type="Proteomes" id="UP000663829"/>
    </source>
</evidence>
<dbReference type="FunFam" id="1.20.1050.10:FF:000030">
    <property type="entry name" value="Glutathione S-transferase S1"/>
    <property type="match status" value="1"/>
</dbReference>
<protein>
    <submittedName>
        <fullName evidence="4">Uncharacterized protein</fullName>
    </submittedName>
</protein>
<dbReference type="CDD" id="cd03192">
    <property type="entry name" value="GST_C_Sigma_like"/>
    <property type="match status" value="1"/>
</dbReference>
<keyword evidence="8" id="KW-1185">Reference proteome</keyword>
<evidence type="ECO:0000259" key="3">
    <source>
        <dbReference type="PROSITE" id="PS50405"/>
    </source>
</evidence>
<dbReference type="EMBL" id="CAJOBA010003949">
    <property type="protein sequence ID" value="CAF3698115.1"/>
    <property type="molecule type" value="Genomic_DNA"/>
</dbReference>
<evidence type="ECO:0000313" key="5">
    <source>
        <dbReference type="EMBL" id="CAF0920622.1"/>
    </source>
</evidence>
<dbReference type="InterPro" id="IPR050213">
    <property type="entry name" value="GST_superfamily"/>
</dbReference>
<reference evidence="4" key="1">
    <citation type="submission" date="2021-02" db="EMBL/GenBank/DDBJ databases">
        <authorList>
            <person name="Nowell W R."/>
        </authorList>
    </citation>
    <scope>NUCLEOTIDE SEQUENCE</scope>
</reference>
<dbReference type="Proteomes" id="UP000681722">
    <property type="component" value="Unassembled WGS sequence"/>
</dbReference>
<comment type="caution">
    <text evidence="4">The sequence shown here is derived from an EMBL/GenBank/DDBJ whole genome shotgun (WGS) entry which is preliminary data.</text>
</comment>
<dbReference type="EMBL" id="CAJNOQ010001285">
    <property type="protein sequence ID" value="CAF0883484.1"/>
    <property type="molecule type" value="Genomic_DNA"/>
</dbReference>
<dbReference type="Pfam" id="PF02798">
    <property type="entry name" value="GST_N"/>
    <property type="match status" value="1"/>
</dbReference>
<dbReference type="GO" id="GO:0004364">
    <property type="term" value="F:glutathione transferase activity"/>
    <property type="evidence" value="ECO:0007669"/>
    <property type="project" value="TreeGrafter"/>
</dbReference>
<dbReference type="Gene3D" id="1.20.1050.130">
    <property type="match status" value="1"/>
</dbReference>
<evidence type="ECO:0000259" key="2">
    <source>
        <dbReference type="PROSITE" id="PS50404"/>
    </source>
</evidence>